<evidence type="ECO:0000256" key="6">
    <source>
        <dbReference type="RuleBase" id="RU000477"/>
    </source>
</evidence>
<dbReference type="OrthoDB" id="5975495at2759"/>
<evidence type="ECO:0000256" key="7">
    <source>
        <dbReference type="SAM" id="MobiDB-lite"/>
    </source>
</evidence>
<dbReference type="EnsemblMetazoa" id="CLYHEMT013466.1">
    <property type="protein sequence ID" value="CLYHEMP013466.1"/>
    <property type="gene ID" value="CLYHEMG013466"/>
</dbReference>
<accession>A0A7M5WUU1</accession>
<dbReference type="Pfam" id="PF00230">
    <property type="entry name" value="MIP"/>
    <property type="match status" value="1"/>
</dbReference>
<feature type="transmembrane region" description="Helical" evidence="8">
    <location>
        <begin position="57"/>
        <end position="75"/>
    </location>
</feature>
<keyword evidence="6" id="KW-0813">Transport</keyword>
<dbReference type="RefSeq" id="XP_066934994.1">
    <property type="nucleotide sequence ID" value="XM_067078893.1"/>
</dbReference>
<dbReference type="InterPro" id="IPR023271">
    <property type="entry name" value="Aquaporin-like"/>
</dbReference>
<dbReference type="PRINTS" id="PR00783">
    <property type="entry name" value="MINTRINSICP"/>
</dbReference>
<dbReference type="SUPFAM" id="SSF81338">
    <property type="entry name" value="Aquaporin-like"/>
    <property type="match status" value="1"/>
</dbReference>
<dbReference type="PANTHER" id="PTHR19139:SF199">
    <property type="entry name" value="MIP17260P"/>
    <property type="match status" value="1"/>
</dbReference>
<proteinExistence type="inferred from homology"/>
<evidence type="ECO:0000256" key="3">
    <source>
        <dbReference type="ARBA" id="ARBA00022692"/>
    </source>
</evidence>
<dbReference type="Gene3D" id="1.20.1080.10">
    <property type="entry name" value="Glycerol uptake facilitator protein"/>
    <property type="match status" value="1"/>
</dbReference>
<dbReference type="Proteomes" id="UP000594262">
    <property type="component" value="Unplaced"/>
</dbReference>
<evidence type="ECO:0000313" key="9">
    <source>
        <dbReference type="EnsemblMetazoa" id="CLYHEMP013466.1"/>
    </source>
</evidence>
<dbReference type="GO" id="GO:0015250">
    <property type="term" value="F:water channel activity"/>
    <property type="evidence" value="ECO:0007669"/>
    <property type="project" value="TreeGrafter"/>
</dbReference>
<feature type="region of interest" description="Disordered" evidence="7">
    <location>
        <begin position="270"/>
        <end position="291"/>
    </location>
</feature>
<keyword evidence="3 6" id="KW-0812">Transmembrane</keyword>
<evidence type="ECO:0008006" key="11">
    <source>
        <dbReference type="Google" id="ProtNLM"/>
    </source>
</evidence>
<dbReference type="PANTHER" id="PTHR19139">
    <property type="entry name" value="AQUAPORIN TRANSPORTER"/>
    <property type="match status" value="1"/>
</dbReference>
<dbReference type="GO" id="GO:0005886">
    <property type="term" value="C:plasma membrane"/>
    <property type="evidence" value="ECO:0007669"/>
    <property type="project" value="TreeGrafter"/>
</dbReference>
<dbReference type="InterPro" id="IPR034294">
    <property type="entry name" value="Aquaporin_transptr"/>
</dbReference>
<evidence type="ECO:0000256" key="4">
    <source>
        <dbReference type="ARBA" id="ARBA00022989"/>
    </source>
</evidence>
<dbReference type="AlphaFoldDB" id="A0A7M5WUU1"/>
<reference evidence="9" key="1">
    <citation type="submission" date="2021-01" db="UniProtKB">
        <authorList>
            <consortium name="EnsemblMetazoa"/>
        </authorList>
    </citation>
    <scope>IDENTIFICATION</scope>
</reference>
<feature type="transmembrane region" description="Helical" evidence="8">
    <location>
        <begin position="241"/>
        <end position="262"/>
    </location>
</feature>
<evidence type="ECO:0000256" key="8">
    <source>
        <dbReference type="SAM" id="Phobius"/>
    </source>
</evidence>
<evidence type="ECO:0000256" key="5">
    <source>
        <dbReference type="ARBA" id="ARBA00023136"/>
    </source>
</evidence>
<sequence length="291" mass="31543">MSGEEGESKVSTYETYVSTPSERTVLLVKARGETWRDKIGLYEPTEPNFWRYVFAEFIYTLIFTIIACGCSLNLGEPRSDLHQAVCVGGIVAVLITVSAEKLGYFNPALSFGLLVAGEIKFVRFFVYAAVQVAGSCAGAGLLYLYTPSNVRGHLGTLSIHDDLLVGVAFVVELTLTFIVMLVIIAARDPDNQFSLLQSNMVVGLSVAVAMLMGMPFTGAGVNPIRAFGPAAVTGNLVHEHWVYWVGPLVGALCASLSYKYIFKLGEEKPKDKAQPMPTVHMKIKSTSNSSV</sequence>
<protein>
    <recommendedName>
        <fullName evidence="11">Aquaporin</fullName>
    </recommendedName>
</protein>
<dbReference type="InterPro" id="IPR000425">
    <property type="entry name" value="MIP"/>
</dbReference>
<dbReference type="GeneID" id="136822624"/>
<feature type="transmembrane region" description="Helical" evidence="8">
    <location>
        <begin position="198"/>
        <end position="221"/>
    </location>
</feature>
<comment type="subcellular location">
    <subcellularLocation>
        <location evidence="1">Membrane</location>
        <topology evidence="1">Multi-pass membrane protein</topology>
    </subcellularLocation>
</comment>
<keyword evidence="4 8" id="KW-1133">Transmembrane helix</keyword>
<feature type="transmembrane region" description="Helical" evidence="8">
    <location>
        <begin position="124"/>
        <end position="145"/>
    </location>
</feature>
<evidence type="ECO:0000256" key="2">
    <source>
        <dbReference type="ARBA" id="ARBA00006175"/>
    </source>
</evidence>
<organism evidence="9 10">
    <name type="scientific">Clytia hemisphaerica</name>
    <dbReference type="NCBI Taxonomy" id="252671"/>
    <lineage>
        <taxon>Eukaryota</taxon>
        <taxon>Metazoa</taxon>
        <taxon>Cnidaria</taxon>
        <taxon>Hydrozoa</taxon>
        <taxon>Hydroidolina</taxon>
        <taxon>Leptothecata</taxon>
        <taxon>Obeliida</taxon>
        <taxon>Clytiidae</taxon>
        <taxon>Clytia</taxon>
    </lineage>
</organism>
<keyword evidence="5 8" id="KW-0472">Membrane</keyword>
<evidence type="ECO:0000256" key="1">
    <source>
        <dbReference type="ARBA" id="ARBA00004141"/>
    </source>
</evidence>
<evidence type="ECO:0000313" key="10">
    <source>
        <dbReference type="Proteomes" id="UP000594262"/>
    </source>
</evidence>
<name>A0A7M5WUU1_9CNID</name>
<comment type="similarity">
    <text evidence="2 6">Belongs to the MIP/aquaporin (TC 1.A.8) family.</text>
</comment>
<keyword evidence="10" id="KW-1185">Reference proteome</keyword>
<feature type="transmembrane region" description="Helical" evidence="8">
    <location>
        <begin position="165"/>
        <end position="186"/>
    </location>
</feature>